<name>A0A1I1IGT6_9LACT</name>
<dbReference type="SUPFAM" id="SSF48371">
    <property type="entry name" value="ARM repeat"/>
    <property type="match status" value="1"/>
</dbReference>
<dbReference type="PANTHER" id="PTHR12697:SF20">
    <property type="entry name" value="HEAT REPEAT-CONTAINING PROTEIN 4"/>
    <property type="match status" value="1"/>
</dbReference>
<dbReference type="InterPro" id="IPR004155">
    <property type="entry name" value="PBS_lyase_HEAT"/>
</dbReference>
<reference evidence="3" key="1">
    <citation type="submission" date="2016-10" db="EMBL/GenBank/DDBJ databases">
        <authorList>
            <person name="Varghese N."/>
            <person name="Submissions S."/>
        </authorList>
    </citation>
    <scope>NUCLEOTIDE SEQUENCE [LARGE SCALE GENOMIC DNA]</scope>
    <source>
        <strain evidence="3">DSM 23664</strain>
    </source>
</reference>
<accession>A0A1I1IGT6</accession>
<dbReference type="InterPro" id="IPR011989">
    <property type="entry name" value="ARM-like"/>
</dbReference>
<dbReference type="Pfam" id="PF13646">
    <property type="entry name" value="HEAT_2"/>
    <property type="match status" value="1"/>
</dbReference>
<keyword evidence="3" id="KW-1185">Reference proteome</keyword>
<gene>
    <name evidence="2" type="ORF">SAMN04488102_10519</name>
</gene>
<dbReference type="EMBL" id="FOLT01000005">
    <property type="protein sequence ID" value="SFC32973.1"/>
    <property type="molecule type" value="Genomic_DNA"/>
</dbReference>
<dbReference type="PANTHER" id="PTHR12697">
    <property type="entry name" value="PBS LYASE HEAT-LIKE PROTEIN"/>
    <property type="match status" value="1"/>
</dbReference>
<keyword evidence="1" id="KW-1133">Transmembrane helix</keyword>
<organism evidence="2 3">
    <name type="scientific">Alkalibacterium subtropicum</name>
    <dbReference type="NCBI Taxonomy" id="753702"/>
    <lineage>
        <taxon>Bacteria</taxon>
        <taxon>Bacillati</taxon>
        <taxon>Bacillota</taxon>
        <taxon>Bacilli</taxon>
        <taxon>Lactobacillales</taxon>
        <taxon>Carnobacteriaceae</taxon>
        <taxon>Alkalibacterium</taxon>
    </lineage>
</organism>
<dbReference type="SMART" id="SM00567">
    <property type="entry name" value="EZ_HEAT"/>
    <property type="match status" value="3"/>
</dbReference>
<feature type="transmembrane region" description="Helical" evidence="1">
    <location>
        <begin position="6"/>
        <end position="26"/>
    </location>
</feature>
<dbReference type="InterPro" id="IPR016024">
    <property type="entry name" value="ARM-type_fold"/>
</dbReference>
<evidence type="ECO:0000256" key="1">
    <source>
        <dbReference type="SAM" id="Phobius"/>
    </source>
</evidence>
<dbReference type="OrthoDB" id="2112914at2"/>
<dbReference type="GO" id="GO:0019135">
    <property type="term" value="F:deoxyhypusine monooxygenase activity"/>
    <property type="evidence" value="ECO:0007669"/>
    <property type="project" value="TreeGrafter"/>
</dbReference>
<dbReference type="STRING" id="753702.SAMN04488102_10519"/>
<proteinExistence type="predicted"/>
<sequence>MLREVIWTILVMLFYVDLVMFIFLLLKKGVMKYIRNKKRQIRKTYENEFLRFITQGGDKLSIEPGSYLEKKVLQALIIDYNSFISGSNQTLLLEKIGKESMINKVERYLKSTNRWKNKTGTYLAGEYDLKKLEPLLLKQLYTSDNELFFITARSLIKINNKTYLKEILRKSAEQSWMSKNNTLSLLELIEGDIEEILLEIMETEDMFLQVIALEESGKRHYQKSVGWIEKMSQSPEKELRIAALKASDRLGNTGESSYLARLMSLKNDPEWEVRAFLAKFLKKVNSDQAVNILMEFMRDENWYVRHNAAESLFYLDEKGHAALKALLHAEDPFASDAARAVLQREALYKETTG</sequence>
<keyword evidence="1" id="KW-0812">Transmembrane</keyword>
<protein>
    <submittedName>
        <fullName evidence="2">HEAT repeat-containing protein</fullName>
    </submittedName>
</protein>
<dbReference type="AlphaFoldDB" id="A0A1I1IGT6"/>
<evidence type="ECO:0000313" key="3">
    <source>
        <dbReference type="Proteomes" id="UP000199612"/>
    </source>
</evidence>
<evidence type="ECO:0000313" key="2">
    <source>
        <dbReference type="EMBL" id="SFC32973.1"/>
    </source>
</evidence>
<keyword evidence="1" id="KW-0472">Membrane</keyword>
<dbReference type="Proteomes" id="UP000199612">
    <property type="component" value="Unassembled WGS sequence"/>
</dbReference>
<dbReference type="Gene3D" id="1.25.10.10">
    <property type="entry name" value="Leucine-rich Repeat Variant"/>
    <property type="match status" value="1"/>
</dbReference>